<organism evidence="2 3">
    <name type="scientific">Variibacter gotjawalensis</name>
    <dbReference type="NCBI Taxonomy" id="1333996"/>
    <lineage>
        <taxon>Bacteria</taxon>
        <taxon>Pseudomonadati</taxon>
        <taxon>Pseudomonadota</taxon>
        <taxon>Alphaproteobacteria</taxon>
        <taxon>Hyphomicrobiales</taxon>
        <taxon>Nitrobacteraceae</taxon>
        <taxon>Variibacter</taxon>
    </lineage>
</organism>
<dbReference type="OrthoDB" id="9791274at2"/>
<keyword evidence="1" id="KW-0949">S-adenosyl-L-methionine</keyword>
<dbReference type="PANTHER" id="PTHR37426">
    <property type="entry name" value="RIBOSOMAL RNA LARGE SUBUNIT METHYLTRANSFERASE J"/>
    <property type="match status" value="1"/>
</dbReference>
<dbReference type="GO" id="GO:0070475">
    <property type="term" value="P:rRNA base methylation"/>
    <property type="evidence" value="ECO:0007669"/>
    <property type="project" value="UniProtKB-UniRule"/>
</dbReference>
<keyword evidence="3" id="KW-1185">Reference proteome</keyword>
<dbReference type="RefSeq" id="WP_096354367.1">
    <property type="nucleotide sequence ID" value="NZ_AP014946.1"/>
</dbReference>
<dbReference type="PANTHER" id="PTHR37426:SF1">
    <property type="entry name" value="RIBOSOMAL RNA LARGE SUBUNIT METHYLTRANSFERASE J"/>
    <property type="match status" value="1"/>
</dbReference>
<feature type="binding site" evidence="1">
    <location>
        <begin position="152"/>
        <end position="153"/>
    </location>
    <ligand>
        <name>S-adenosyl-L-methionine</name>
        <dbReference type="ChEBI" id="CHEBI:59789"/>
    </ligand>
</feature>
<keyword evidence="1 2" id="KW-0489">Methyltransferase</keyword>
<comment type="function">
    <text evidence="1">Specifically methylates the adenine in position 2030 of 23S rRNA.</text>
</comment>
<dbReference type="EMBL" id="AP014946">
    <property type="protein sequence ID" value="BAT59245.1"/>
    <property type="molecule type" value="Genomic_DNA"/>
</dbReference>
<gene>
    <name evidence="1 2" type="primary">rlmJ</name>
    <name evidence="2" type="ORF">GJW-30_1_01776</name>
</gene>
<keyword evidence="1 2" id="KW-0808">Transferase</keyword>
<evidence type="ECO:0000313" key="3">
    <source>
        <dbReference type="Proteomes" id="UP000236884"/>
    </source>
</evidence>
<dbReference type="SUPFAM" id="SSF53335">
    <property type="entry name" value="S-adenosyl-L-methionine-dependent methyltransferases"/>
    <property type="match status" value="1"/>
</dbReference>
<sequence length="289" mass="32031">MNYRHAFHAGNFADVHKHAALVLVLQHLRQKDAAFRVVDTHAGAGRYNLAGEEAERTGEWRGGIGRLMPRLRDAADTGSLTAEATALLKTYFDAVAGENQNGELRYPGSPLIVRHLLRPQDRLIACESEPGAARKLERTLGVDKRTKAIEIDGWKALTAYIPPKERRGLVLIDPPYERPDEFEHLAGAVAEAWRKWPGGIYMIWYPIKDVGASNKLARSLDKSITTGILRSELSFAETPTDKLRGSGLLIINPPWRFDAQLRVIGPALAKALTSENPCRSSLEWIRAAA</sequence>
<reference evidence="2 3" key="1">
    <citation type="submission" date="2015-08" db="EMBL/GenBank/DDBJ databases">
        <title>Investigation of the bacterial diversity of lava forest soil.</title>
        <authorList>
            <person name="Lee J.S."/>
        </authorList>
    </citation>
    <scope>NUCLEOTIDE SEQUENCE [LARGE SCALE GENOMIC DNA]</scope>
    <source>
        <strain evidence="2 3">GJW-30</strain>
    </source>
</reference>
<comment type="similarity">
    <text evidence="1">Belongs to the RlmJ family.</text>
</comment>
<dbReference type="InterPro" id="IPR007473">
    <property type="entry name" value="RlmJ"/>
</dbReference>
<dbReference type="HAMAP" id="MF_00934">
    <property type="entry name" value="23SrRNA_methyltr_J"/>
    <property type="match status" value="1"/>
</dbReference>
<feature type="binding site" evidence="1">
    <location>
        <position position="173"/>
    </location>
    <ligand>
        <name>S-adenosyl-L-methionine</name>
        <dbReference type="ChEBI" id="CHEBI:59789"/>
    </ligand>
</feature>
<feature type="binding site" evidence="1">
    <location>
        <position position="18"/>
    </location>
    <ligand>
        <name>S-adenosyl-L-methionine</name>
        <dbReference type="ChEBI" id="CHEBI:59789"/>
    </ligand>
</feature>
<dbReference type="Proteomes" id="UP000236884">
    <property type="component" value="Chromosome"/>
</dbReference>
<feature type="active site" description="Proton acceptor" evidence="1">
    <location>
        <position position="173"/>
    </location>
</feature>
<dbReference type="Gene3D" id="3.40.50.150">
    <property type="entry name" value="Vaccinia Virus protein VP39"/>
    <property type="match status" value="1"/>
</dbReference>
<name>A0A0S3PTK5_9BRAD</name>
<keyword evidence="1" id="KW-0698">rRNA processing</keyword>
<dbReference type="Pfam" id="PF04378">
    <property type="entry name" value="RsmJ"/>
    <property type="match status" value="1"/>
</dbReference>
<comment type="subunit">
    <text evidence="1">Monomer.</text>
</comment>
<feature type="site" description="Interaction with substrate rRNA" evidence="1">
    <location>
        <position position="3"/>
    </location>
</feature>
<feature type="binding site" evidence="1">
    <location>
        <position position="41"/>
    </location>
    <ligand>
        <name>S-adenosyl-L-methionine</name>
        <dbReference type="ChEBI" id="CHEBI:59789"/>
    </ligand>
</feature>
<dbReference type="GO" id="GO:0036307">
    <property type="term" value="F:23S rRNA (adenine(2030)-N(6))-methyltransferase activity"/>
    <property type="evidence" value="ECO:0007669"/>
    <property type="project" value="UniProtKB-UniRule"/>
</dbReference>
<evidence type="ECO:0000313" key="2">
    <source>
        <dbReference type="EMBL" id="BAT59245.1"/>
    </source>
</evidence>
<dbReference type="EC" id="2.1.1.266" evidence="1"/>
<dbReference type="InterPro" id="IPR029063">
    <property type="entry name" value="SAM-dependent_MTases_sf"/>
</dbReference>
<evidence type="ECO:0000256" key="1">
    <source>
        <dbReference type="HAMAP-Rule" id="MF_00934"/>
    </source>
</evidence>
<accession>A0A0S3PTK5</accession>
<dbReference type="GO" id="GO:0005829">
    <property type="term" value="C:cytosol"/>
    <property type="evidence" value="ECO:0007669"/>
    <property type="project" value="TreeGrafter"/>
</dbReference>
<dbReference type="AlphaFoldDB" id="A0A0S3PTK5"/>
<comment type="catalytic activity">
    <reaction evidence="1">
        <text>adenosine(2030) in 23S rRNA + S-adenosyl-L-methionine = N(6)-methyladenosine(2030) in 23S rRNA + S-adenosyl-L-homocysteine + H(+)</text>
        <dbReference type="Rhea" id="RHEA:43736"/>
        <dbReference type="Rhea" id="RHEA-COMP:10668"/>
        <dbReference type="Rhea" id="RHEA-COMP:10669"/>
        <dbReference type="ChEBI" id="CHEBI:15378"/>
        <dbReference type="ChEBI" id="CHEBI:57856"/>
        <dbReference type="ChEBI" id="CHEBI:59789"/>
        <dbReference type="ChEBI" id="CHEBI:74411"/>
        <dbReference type="ChEBI" id="CHEBI:74449"/>
        <dbReference type="EC" id="2.1.1.266"/>
    </reaction>
</comment>
<protein>
    <recommendedName>
        <fullName evidence="1">Ribosomal RNA large subunit methyltransferase J</fullName>
        <ecNumber evidence="1">2.1.1.266</ecNumber>
    </recommendedName>
    <alternativeName>
        <fullName evidence="1">23S rRNA (adenine(2030)-N6)-methyltransferase</fullName>
    </alternativeName>
    <alternativeName>
        <fullName evidence="1">23S rRNA m6A2030 methyltransferase</fullName>
    </alternativeName>
</protein>
<dbReference type="KEGG" id="vgo:GJW-30_1_01776"/>
<dbReference type="GO" id="GO:0003723">
    <property type="term" value="F:RNA binding"/>
    <property type="evidence" value="ECO:0007669"/>
    <property type="project" value="UniProtKB-UniRule"/>
</dbReference>
<proteinExistence type="inferred from homology"/>
<keyword evidence="1" id="KW-0694">RNA-binding</keyword>
<feature type="binding site" evidence="1">
    <location>
        <position position="109"/>
    </location>
    <ligand>
        <name>S-adenosyl-L-methionine</name>
        <dbReference type="ChEBI" id="CHEBI:59789"/>
    </ligand>
</feature>
<feature type="binding site" evidence="1">
    <location>
        <position position="127"/>
    </location>
    <ligand>
        <name>S-adenosyl-L-methionine</name>
        <dbReference type="ChEBI" id="CHEBI:59789"/>
    </ligand>
</feature>